<organism evidence="2 3">
    <name type="scientific">Hypsibius exemplaris</name>
    <name type="common">Freshwater tardigrade</name>
    <dbReference type="NCBI Taxonomy" id="2072580"/>
    <lineage>
        <taxon>Eukaryota</taxon>
        <taxon>Metazoa</taxon>
        <taxon>Ecdysozoa</taxon>
        <taxon>Tardigrada</taxon>
        <taxon>Eutardigrada</taxon>
        <taxon>Parachela</taxon>
        <taxon>Hypsibioidea</taxon>
        <taxon>Hypsibiidae</taxon>
        <taxon>Hypsibius</taxon>
    </lineage>
</organism>
<feature type="region of interest" description="Disordered" evidence="1">
    <location>
        <begin position="63"/>
        <end position="83"/>
    </location>
</feature>
<reference evidence="3" key="1">
    <citation type="submission" date="2017-01" db="EMBL/GenBank/DDBJ databases">
        <title>Comparative genomics of anhydrobiosis in the tardigrade Hypsibius dujardini.</title>
        <authorList>
            <person name="Yoshida Y."/>
            <person name="Koutsovoulos G."/>
            <person name="Laetsch D."/>
            <person name="Stevens L."/>
            <person name="Kumar S."/>
            <person name="Horikawa D."/>
            <person name="Ishino K."/>
            <person name="Komine S."/>
            <person name="Tomita M."/>
            <person name="Blaxter M."/>
            <person name="Arakawa K."/>
        </authorList>
    </citation>
    <scope>NUCLEOTIDE SEQUENCE [LARGE SCALE GENOMIC DNA]</scope>
    <source>
        <strain evidence="3">Z151</strain>
    </source>
</reference>
<sequence>MDVEVFYGKVTSGVVGFASATSVKQMLQKKFRIDNCCHSPTILQPSLPGFSFYNSMASLPKISPLPSQTSQQKKNGSGDGQSLYVGAEKKGKCVICKKNPQKTAYSCGTRALTLVVIIWLLI</sequence>
<evidence type="ECO:0000313" key="3">
    <source>
        <dbReference type="Proteomes" id="UP000192578"/>
    </source>
</evidence>
<accession>A0A1W0WJS3</accession>
<gene>
    <name evidence="2" type="ORF">BV898_10344</name>
</gene>
<keyword evidence="3" id="KW-1185">Reference proteome</keyword>
<evidence type="ECO:0000313" key="2">
    <source>
        <dbReference type="EMBL" id="OQV15471.1"/>
    </source>
</evidence>
<dbReference type="Proteomes" id="UP000192578">
    <property type="component" value="Unassembled WGS sequence"/>
</dbReference>
<evidence type="ECO:0000256" key="1">
    <source>
        <dbReference type="SAM" id="MobiDB-lite"/>
    </source>
</evidence>
<name>A0A1W0WJS3_HYPEX</name>
<feature type="compositionally biased region" description="Polar residues" evidence="1">
    <location>
        <begin position="65"/>
        <end position="75"/>
    </location>
</feature>
<dbReference type="AlphaFoldDB" id="A0A1W0WJS3"/>
<dbReference type="EMBL" id="MTYJ01000088">
    <property type="protein sequence ID" value="OQV15471.1"/>
    <property type="molecule type" value="Genomic_DNA"/>
</dbReference>
<proteinExistence type="predicted"/>
<comment type="caution">
    <text evidence="2">The sequence shown here is derived from an EMBL/GenBank/DDBJ whole genome shotgun (WGS) entry which is preliminary data.</text>
</comment>
<protein>
    <submittedName>
        <fullName evidence="2">Uncharacterized protein</fullName>
    </submittedName>
</protein>